<evidence type="ECO:0000256" key="4">
    <source>
        <dbReference type="ARBA" id="ARBA00022692"/>
    </source>
</evidence>
<feature type="transmembrane region" description="Helical" evidence="7">
    <location>
        <begin position="266"/>
        <end position="289"/>
    </location>
</feature>
<feature type="transmembrane region" description="Helical" evidence="7">
    <location>
        <begin position="139"/>
        <end position="160"/>
    </location>
</feature>
<reference evidence="9 10" key="1">
    <citation type="submission" date="2019-03" db="EMBL/GenBank/DDBJ databases">
        <title>Genomic Encyclopedia of Type Strains, Phase IV (KMG-IV): sequencing the most valuable type-strain genomes for metagenomic binning, comparative biology and taxonomic classification.</title>
        <authorList>
            <person name="Goeker M."/>
        </authorList>
    </citation>
    <scope>NUCLEOTIDE SEQUENCE [LARGE SCALE GENOMIC DNA]</scope>
    <source>
        <strain evidence="9 10">DSM 46831</strain>
    </source>
</reference>
<evidence type="ECO:0000256" key="5">
    <source>
        <dbReference type="ARBA" id="ARBA00022989"/>
    </source>
</evidence>
<dbReference type="Gene3D" id="1.10.3720.10">
    <property type="entry name" value="MetI-like"/>
    <property type="match status" value="1"/>
</dbReference>
<dbReference type="OrthoDB" id="9797472at2"/>
<keyword evidence="2 7" id="KW-0813">Transport</keyword>
<comment type="subcellular location">
    <subcellularLocation>
        <location evidence="1 7">Cell membrane</location>
        <topology evidence="1 7">Multi-pass membrane protein</topology>
    </subcellularLocation>
</comment>
<dbReference type="PROSITE" id="PS50928">
    <property type="entry name" value="ABC_TM1"/>
    <property type="match status" value="1"/>
</dbReference>
<evidence type="ECO:0000256" key="2">
    <source>
        <dbReference type="ARBA" id="ARBA00022448"/>
    </source>
</evidence>
<proteinExistence type="inferred from homology"/>
<evidence type="ECO:0000256" key="7">
    <source>
        <dbReference type="RuleBase" id="RU363032"/>
    </source>
</evidence>
<sequence length="302" mass="33227">MSAHIQPVPFTKPEPPISPEKEIVESPFRDFVRAFLRHRSAVIGSVIVLSFLLIAILAPFITSYEYTARSQALLQAPSVDHWFGTDEMGRDLFTRVIYGTRISLWVGLFAISGSIIVGSLLGLIAGFYGGWRDTMISRIFDILLAFPSILLAIAIVAMLGRSLSNALLAIAIINIPTFGRLMRSRVLSVKSEDYILAARAMGMKNRRILFHHILPNCWTPIMVQGTLGFATAVIEAAALGFLGLGAQPPEPEWGTMLADARQYIQLAPWTMIFPGVAVALTVLGFNLLGDGLRDIFDPRMKQ</sequence>
<evidence type="ECO:0000256" key="3">
    <source>
        <dbReference type="ARBA" id="ARBA00022475"/>
    </source>
</evidence>
<keyword evidence="3" id="KW-1003">Cell membrane</keyword>
<feature type="transmembrane region" description="Helical" evidence="7">
    <location>
        <begin position="227"/>
        <end position="246"/>
    </location>
</feature>
<keyword evidence="5 7" id="KW-1133">Transmembrane helix</keyword>
<keyword evidence="10" id="KW-1185">Reference proteome</keyword>
<feature type="transmembrane region" description="Helical" evidence="7">
    <location>
        <begin position="102"/>
        <end position="127"/>
    </location>
</feature>
<dbReference type="InterPro" id="IPR050366">
    <property type="entry name" value="BP-dependent_transpt_permease"/>
</dbReference>
<feature type="transmembrane region" description="Helical" evidence="7">
    <location>
        <begin position="41"/>
        <end position="61"/>
    </location>
</feature>
<protein>
    <submittedName>
        <fullName evidence="9">Peptide/nickel transport system permease protein</fullName>
    </submittedName>
</protein>
<dbReference type="Pfam" id="PF12911">
    <property type="entry name" value="OppC_N"/>
    <property type="match status" value="1"/>
</dbReference>
<evidence type="ECO:0000259" key="8">
    <source>
        <dbReference type="PROSITE" id="PS50928"/>
    </source>
</evidence>
<dbReference type="InterPro" id="IPR025966">
    <property type="entry name" value="OppC_N"/>
</dbReference>
<evidence type="ECO:0000313" key="10">
    <source>
        <dbReference type="Proteomes" id="UP000294746"/>
    </source>
</evidence>
<comment type="similarity">
    <text evidence="7">Belongs to the binding-protein-dependent transport system permease family.</text>
</comment>
<feature type="domain" description="ABC transmembrane type-1" evidence="8">
    <location>
        <begin position="100"/>
        <end position="289"/>
    </location>
</feature>
<name>A0A4R2S1Z9_9BACL</name>
<dbReference type="Pfam" id="PF00528">
    <property type="entry name" value="BPD_transp_1"/>
    <property type="match status" value="1"/>
</dbReference>
<dbReference type="PANTHER" id="PTHR43386">
    <property type="entry name" value="OLIGOPEPTIDE TRANSPORT SYSTEM PERMEASE PROTEIN APPC"/>
    <property type="match status" value="1"/>
</dbReference>
<dbReference type="EMBL" id="SLXV01000002">
    <property type="protein sequence ID" value="TCP70478.1"/>
    <property type="molecule type" value="Genomic_DNA"/>
</dbReference>
<dbReference type="GO" id="GO:0055085">
    <property type="term" value="P:transmembrane transport"/>
    <property type="evidence" value="ECO:0007669"/>
    <property type="project" value="InterPro"/>
</dbReference>
<dbReference type="Proteomes" id="UP000294746">
    <property type="component" value="Unassembled WGS sequence"/>
</dbReference>
<dbReference type="PANTHER" id="PTHR43386:SF1">
    <property type="entry name" value="D,D-DIPEPTIDE TRANSPORT SYSTEM PERMEASE PROTEIN DDPC-RELATED"/>
    <property type="match status" value="1"/>
</dbReference>
<dbReference type="CDD" id="cd06261">
    <property type="entry name" value="TM_PBP2"/>
    <property type="match status" value="1"/>
</dbReference>
<gene>
    <name evidence="9" type="ORF">EDD57_102120</name>
</gene>
<dbReference type="InterPro" id="IPR035906">
    <property type="entry name" value="MetI-like_sf"/>
</dbReference>
<keyword evidence="4 7" id="KW-0812">Transmembrane</keyword>
<keyword evidence="6 7" id="KW-0472">Membrane</keyword>
<dbReference type="InterPro" id="IPR000515">
    <property type="entry name" value="MetI-like"/>
</dbReference>
<organism evidence="9 10">
    <name type="scientific">Baia soyae</name>
    <dbReference type="NCBI Taxonomy" id="1544746"/>
    <lineage>
        <taxon>Bacteria</taxon>
        <taxon>Bacillati</taxon>
        <taxon>Bacillota</taxon>
        <taxon>Bacilli</taxon>
        <taxon>Bacillales</taxon>
        <taxon>Thermoactinomycetaceae</taxon>
        <taxon>Baia</taxon>
    </lineage>
</organism>
<dbReference type="GO" id="GO:0005886">
    <property type="term" value="C:plasma membrane"/>
    <property type="evidence" value="ECO:0007669"/>
    <property type="project" value="UniProtKB-SubCell"/>
</dbReference>
<dbReference type="RefSeq" id="WP_131847616.1">
    <property type="nucleotide sequence ID" value="NZ_SLXV01000002.1"/>
</dbReference>
<dbReference type="SUPFAM" id="SSF161098">
    <property type="entry name" value="MetI-like"/>
    <property type="match status" value="1"/>
</dbReference>
<evidence type="ECO:0000256" key="6">
    <source>
        <dbReference type="ARBA" id="ARBA00023136"/>
    </source>
</evidence>
<evidence type="ECO:0000313" key="9">
    <source>
        <dbReference type="EMBL" id="TCP70478.1"/>
    </source>
</evidence>
<dbReference type="AlphaFoldDB" id="A0A4R2S1Z9"/>
<comment type="caution">
    <text evidence="9">The sequence shown here is derived from an EMBL/GenBank/DDBJ whole genome shotgun (WGS) entry which is preliminary data.</text>
</comment>
<evidence type="ECO:0000256" key="1">
    <source>
        <dbReference type="ARBA" id="ARBA00004651"/>
    </source>
</evidence>
<accession>A0A4R2S1Z9</accession>